<dbReference type="EMBL" id="MU856855">
    <property type="protein sequence ID" value="KAK4157113.1"/>
    <property type="molecule type" value="Genomic_DNA"/>
</dbReference>
<keyword evidence="2" id="KW-1185">Reference proteome</keyword>
<evidence type="ECO:0000313" key="1">
    <source>
        <dbReference type="EMBL" id="KAK4157113.1"/>
    </source>
</evidence>
<organism evidence="1 2">
    <name type="scientific">Chaetomidium leptoderma</name>
    <dbReference type="NCBI Taxonomy" id="669021"/>
    <lineage>
        <taxon>Eukaryota</taxon>
        <taxon>Fungi</taxon>
        <taxon>Dikarya</taxon>
        <taxon>Ascomycota</taxon>
        <taxon>Pezizomycotina</taxon>
        <taxon>Sordariomycetes</taxon>
        <taxon>Sordariomycetidae</taxon>
        <taxon>Sordariales</taxon>
        <taxon>Chaetomiaceae</taxon>
        <taxon>Chaetomidium</taxon>
    </lineage>
</organism>
<accession>A0AAN6VSQ5</accession>
<reference evidence="1" key="1">
    <citation type="journal article" date="2023" name="Mol. Phylogenet. Evol.">
        <title>Genome-scale phylogeny and comparative genomics of the fungal order Sordariales.</title>
        <authorList>
            <person name="Hensen N."/>
            <person name="Bonometti L."/>
            <person name="Westerberg I."/>
            <person name="Brannstrom I.O."/>
            <person name="Guillou S."/>
            <person name="Cros-Aarteil S."/>
            <person name="Calhoun S."/>
            <person name="Haridas S."/>
            <person name="Kuo A."/>
            <person name="Mondo S."/>
            <person name="Pangilinan J."/>
            <person name="Riley R."/>
            <person name="LaButti K."/>
            <person name="Andreopoulos B."/>
            <person name="Lipzen A."/>
            <person name="Chen C."/>
            <person name="Yan M."/>
            <person name="Daum C."/>
            <person name="Ng V."/>
            <person name="Clum A."/>
            <person name="Steindorff A."/>
            <person name="Ohm R.A."/>
            <person name="Martin F."/>
            <person name="Silar P."/>
            <person name="Natvig D.O."/>
            <person name="Lalanne C."/>
            <person name="Gautier V."/>
            <person name="Ament-Velasquez S.L."/>
            <person name="Kruys A."/>
            <person name="Hutchinson M.I."/>
            <person name="Powell A.J."/>
            <person name="Barry K."/>
            <person name="Miller A.N."/>
            <person name="Grigoriev I.V."/>
            <person name="Debuchy R."/>
            <person name="Gladieux P."/>
            <person name="Hiltunen Thoren M."/>
            <person name="Johannesson H."/>
        </authorList>
    </citation>
    <scope>NUCLEOTIDE SEQUENCE</scope>
    <source>
        <strain evidence="1">CBS 538.74</strain>
    </source>
</reference>
<sequence>MEAKPELEELYRRAAADPRSISRAERNAIWGHPPPEEEDRLCVAKTGHTRAGLVAKAVANNPDELTLCEAQILCHSRGVNYDIAEYAGPPSLDRLEMLILQNLKEPTPLEKLQNEAVGQLWAIRSAEEITALMNANNRRTAIEAIEIEAREEKWQEFERARRLKVGTPWIRRMLQAGLLEDGAECWGFVVFRTGCYHGEEGEAPWQRLLDYLLKVAETSVLHWNSGPELRPSLRVFFVEDKELESASNEQLRARFRKMRDGAGGEHLPKGIRTNCFLVADEPVIKSEAAQTPYTPGYTDDLEMSVEILEEDSVVYIRAVDPDYVAPAAPAERTTEDRADEEGEDEMADFKGEATVALPRVFDWLHCACFYAERGITPTWDSRNGWHTVHVQTKGPEVWVRNWSPNSGGIHYIHVRRFPIPSAVRE</sequence>
<name>A0AAN6VSQ5_9PEZI</name>
<dbReference type="Proteomes" id="UP001302745">
    <property type="component" value="Unassembled WGS sequence"/>
</dbReference>
<comment type="caution">
    <text evidence="1">The sequence shown here is derived from an EMBL/GenBank/DDBJ whole genome shotgun (WGS) entry which is preliminary data.</text>
</comment>
<protein>
    <submittedName>
        <fullName evidence="1">Uncharacterized protein</fullName>
    </submittedName>
</protein>
<evidence type="ECO:0000313" key="2">
    <source>
        <dbReference type="Proteomes" id="UP001302745"/>
    </source>
</evidence>
<dbReference type="AlphaFoldDB" id="A0AAN6VSQ5"/>
<proteinExistence type="predicted"/>
<gene>
    <name evidence="1" type="ORF">C8A00DRAFT_12021</name>
</gene>
<reference evidence="1" key="2">
    <citation type="submission" date="2023-05" db="EMBL/GenBank/DDBJ databases">
        <authorList>
            <consortium name="Lawrence Berkeley National Laboratory"/>
            <person name="Steindorff A."/>
            <person name="Hensen N."/>
            <person name="Bonometti L."/>
            <person name="Westerberg I."/>
            <person name="Brannstrom I.O."/>
            <person name="Guillou S."/>
            <person name="Cros-Aarteil S."/>
            <person name="Calhoun S."/>
            <person name="Haridas S."/>
            <person name="Kuo A."/>
            <person name="Mondo S."/>
            <person name="Pangilinan J."/>
            <person name="Riley R."/>
            <person name="Labutti K."/>
            <person name="Andreopoulos B."/>
            <person name="Lipzen A."/>
            <person name="Chen C."/>
            <person name="Yanf M."/>
            <person name="Daum C."/>
            <person name="Ng V."/>
            <person name="Clum A."/>
            <person name="Ohm R."/>
            <person name="Martin F."/>
            <person name="Silar P."/>
            <person name="Natvig D."/>
            <person name="Lalanne C."/>
            <person name="Gautier V."/>
            <person name="Ament-Velasquez S.L."/>
            <person name="Kruys A."/>
            <person name="Hutchinson M.I."/>
            <person name="Powell A.J."/>
            <person name="Barry K."/>
            <person name="Miller A.N."/>
            <person name="Grigoriev I.V."/>
            <person name="Debuchy R."/>
            <person name="Gladieux P."/>
            <person name="Thoren M.H."/>
            <person name="Johannesson H."/>
        </authorList>
    </citation>
    <scope>NUCLEOTIDE SEQUENCE</scope>
    <source>
        <strain evidence="1">CBS 538.74</strain>
    </source>
</reference>